<evidence type="ECO:0000256" key="4">
    <source>
        <dbReference type="ARBA" id="ARBA00023163"/>
    </source>
</evidence>
<evidence type="ECO:0000313" key="6">
    <source>
        <dbReference type="EMBL" id="KND60767.1"/>
    </source>
</evidence>
<dbReference type="PANTHER" id="PTHR30126">
    <property type="entry name" value="HTH-TYPE TRANSCRIPTIONAL REGULATOR"/>
    <property type="match status" value="1"/>
</dbReference>
<dbReference type="Gene3D" id="3.40.190.10">
    <property type="entry name" value="Periplasmic binding protein-like II"/>
    <property type="match status" value="2"/>
</dbReference>
<dbReference type="PROSITE" id="PS50931">
    <property type="entry name" value="HTH_LYSR"/>
    <property type="match status" value="1"/>
</dbReference>
<dbReference type="SUPFAM" id="SSF53850">
    <property type="entry name" value="Periplasmic binding protein-like II"/>
    <property type="match status" value="1"/>
</dbReference>
<dbReference type="AlphaFoldDB" id="A0A0L0MDJ2"/>
<dbReference type="EMBL" id="LFJJ01000046">
    <property type="protein sequence ID" value="KND60767.1"/>
    <property type="molecule type" value="Genomic_DNA"/>
</dbReference>
<proteinExistence type="inferred from homology"/>
<dbReference type="RefSeq" id="WP_050453354.1">
    <property type="nucleotide sequence ID" value="NZ_LFJJ01000046.1"/>
</dbReference>
<keyword evidence="2" id="KW-0805">Transcription regulation</keyword>
<dbReference type="Pfam" id="PF00126">
    <property type="entry name" value="HTH_1"/>
    <property type="match status" value="1"/>
</dbReference>
<protein>
    <submittedName>
        <fullName evidence="6">Putative transcriptional regulator</fullName>
    </submittedName>
</protein>
<dbReference type="PATRIC" id="fig|242163.4.peg.5331"/>
<organism evidence="6 7">
    <name type="scientific">Candidatus Burkholderia verschuerenii</name>
    <dbReference type="NCBI Taxonomy" id="242163"/>
    <lineage>
        <taxon>Bacteria</taxon>
        <taxon>Pseudomonadati</taxon>
        <taxon>Pseudomonadota</taxon>
        <taxon>Betaproteobacteria</taxon>
        <taxon>Burkholderiales</taxon>
        <taxon>Burkholderiaceae</taxon>
        <taxon>Burkholderia</taxon>
    </lineage>
</organism>
<evidence type="ECO:0000256" key="2">
    <source>
        <dbReference type="ARBA" id="ARBA00023015"/>
    </source>
</evidence>
<keyword evidence="3" id="KW-0238">DNA-binding</keyword>
<name>A0A0L0MDJ2_9BURK</name>
<dbReference type="GO" id="GO:0000976">
    <property type="term" value="F:transcription cis-regulatory region binding"/>
    <property type="evidence" value="ECO:0007669"/>
    <property type="project" value="TreeGrafter"/>
</dbReference>
<dbReference type="Pfam" id="PF03466">
    <property type="entry name" value="LysR_substrate"/>
    <property type="match status" value="1"/>
</dbReference>
<evidence type="ECO:0000256" key="3">
    <source>
        <dbReference type="ARBA" id="ARBA00023125"/>
    </source>
</evidence>
<dbReference type="Gene3D" id="1.10.10.10">
    <property type="entry name" value="Winged helix-like DNA-binding domain superfamily/Winged helix DNA-binding domain"/>
    <property type="match status" value="1"/>
</dbReference>
<gene>
    <name evidence="6" type="ORF">BVER_00728</name>
</gene>
<keyword evidence="7" id="KW-1185">Reference proteome</keyword>
<feature type="domain" description="HTH lysR-type" evidence="5">
    <location>
        <begin position="1"/>
        <end position="59"/>
    </location>
</feature>
<keyword evidence="4" id="KW-0804">Transcription</keyword>
<dbReference type="GO" id="GO:0003700">
    <property type="term" value="F:DNA-binding transcription factor activity"/>
    <property type="evidence" value="ECO:0007669"/>
    <property type="project" value="InterPro"/>
</dbReference>
<dbReference type="OrthoDB" id="5293066at2"/>
<dbReference type="InterPro" id="IPR036388">
    <property type="entry name" value="WH-like_DNA-bd_sf"/>
</dbReference>
<dbReference type="InterPro" id="IPR000847">
    <property type="entry name" value="LysR_HTH_N"/>
</dbReference>
<comment type="similarity">
    <text evidence="1">Belongs to the LysR transcriptional regulatory family.</text>
</comment>
<accession>A0A0L0MDJ2</accession>
<comment type="caution">
    <text evidence="6">The sequence shown here is derived from an EMBL/GenBank/DDBJ whole genome shotgun (WGS) entry which is preliminary data.</text>
</comment>
<evidence type="ECO:0000256" key="1">
    <source>
        <dbReference type="ARBA" id="ARBA00009437"/>
    </source>
</evidence>
<reference evidence="7" key="1">
    <citation type="submission" date="2015-06" db="EMBL/GenBank/DDBJ databases">
        <title>Comparative genomics of Burkholderia leaf nodule symbionts.</title>
        <authorList>
            <person name="Carlier A."/>
            <person name="Eberl L."/>
            <person name="Pinto-Carbo M."/>
        </authorList>
    </citation>
    <scope>NUCLEOTIDE SEQUENCE [LARGE SCALE GENOMIC DNA]</scope>
    <source>
        <strain evidence="7">UZHbot4</strain>
    </source>
</reference>
<dbReference type="SUPFAM" id="SSF46785">
    <property type="entry name" value="Winged helix' DNA-binding domain"/>
    <property type="match status" value="1"/>
</dbReference>
<evidence type="ECO:0000313" key="7">
    <source>
        <dbReference type="Proteomes" id="UP000036959"/>
    </source>
</evidence>
<dbReference type="InterPro" id="IPR036390">
    <property type="entry name" value="WH_DNA-bd_sf"/>
</dbReference>
<sequence>MLSEDELALLDAIRRTGSLSRAAARLGKAPSTVSHAARQLETRFDALLFDRRRYRLHLTPAGHLLADEAARLMLDVDRLTQRVKQIASGWEDRLWIVCDEILEFETFLPVVQAFDALDSGVTLRITHEVLSGTWEALRDGRADLIVGATNEPPAIPGLRWFELGVMEWVFAVAARHPLAASDRPLRREDIAAHRAVVVADSSRASGGRAYGVLGGQRALAVPSMRAKILAQRQGLGIGWLPRHRVATLLARGDLVEKPTADPREPNTLYVAWRGDLEGRALQWWIDQFRQPRLAQRLVDGLDAS</sequence>
<dbReference type="Proteomes" id="UP000036959">
    <property type="component" value="Unassembled WGS sequence"/>
</dbReference>
<evidence type="ECO:0000259" key="5">
    <source>
        <dbReference type="PROSITE" id="PS50931"/>
    </source>
</evidence>
<dbReference type="InterPro" id="IPR005119">
    <property type="entry name" value="LysR_subst-bd"/>
</dbReference>
<dbReference type="PANTHER" id="PTHR30126:SF4">
    <property type="entry name" value="LYSR FAMILY TRANSCRIPTIONAL REGULATOR"/>
    <property type="match status" value="1"/>
</dbReference>